<accession>A0A0F8ZJM8</accession>
<dbReference type="AlphaFoldDB" id="A0A0F8ZJM8"/>
<protein>
    <submittedName>
        <fullName evidence="1">Uncharacterized protein</fullName>
    </submittedName>
</protein>
<gene>
    <name evidence="1" type="ORF">LCGC14_2687200</name>
</gene>
<sequence length="58" mass="6880">DVLEEKVDKKFFLSDKQKELRGVCKEASCIKSSKSRTRIRKLPRNEHDRIKNSLKVYT</sequence>
<name>A0A0F8ZJM8_9ZZZZ</name>
<reference evidence="1" key="1">
    <citation type="journal article" date="2015" name="Nature">
        <title>Complex archaea that bridge the gap between prokaryotes and eukaryotes.</title>
        <authorList>
            <person name="Spang A."/>
            <person name="Saw J.H."/>
            <person name="Jorgensen S.L."/>
            <person name="Zaremba-Niedzwiedzka K."/>
            <person name="Martijn J."/>
            <person name="Lind A.E."/>
            <person name="van Eijk R."/>
            <person name="Schleper C."/>
            <person name="Guy L."/>
            <person name="Ettema T.J."/>
        </authorList>
    </citation>
    <scope>NUCLEOTIDE SEQUENCE</scope>
</reference>
<proteinExistence type="predicted"/>
<organism evidence="1">
    <name type="scientific">marine sediment metagenome</name>
    <dbReference type="NCBI Taxonomy" id="412755"/>
    <lineage>
        <taxon>unclassified sequences</taxon>
        <taxon>metagenomes</taxon>
        <taxon>ecological metagenomes</taxon>
    </lineage>
</organism>
<comment type="caution">
    <text evidence="1">The sequence shown here is derived from an EMBL/GenBank/DDBJ whole genome shotgun (WGS) entry which is preliminary data.</text>
</comment>
<evidence type="ECO:0000313" key="1">
    <source>
        <dbReference type="EMBL" id="KKK94008.1"/>
    </source>
</evidence>
<feature type="non-terminal residue" evidence="1">
    <location>
        <position position="1"/>
    </location>
</feature>
<dbReference type="EMBL" id="LAZR01047531">
    <property type="protein sequence ID" value="KKK94008.1"/>
    <property type="molecule type" value="Genomic_DNA"/>
</dbReference>